<organism evidence="2 3">
    <name type="scientific">Lojkania enalia</name>
    <dbReference type="NCBI Taxonomy" id="147567"/>
    <lineage>
        <taxon>Eukaryota</taxon>
        <taxon>Fungi</taxon>
        <taxon>Dikarya</taxon>
        <taxon>Ascomycota</taxon>
        <taxon>Pezizomycotina</taxon>
        <taxon>Dothideomycetes</taxon>
        <taxon>Pleosporomycetidae</taxon>
        <taxon>Pleosporales</taxon>
        <taxon>Pleosporales incertae sedis</taxon>
        <taxon>Lojkania</taxon>
    </lineage>
</organism>
<proteinExistence type="predicted"/>
<sequence length="521" mass="58879">MSCALSTVSNRTDGFDFGRLYNVLLYLEQTCPPDSNIFFDKTHMLTEATCRKIAGISDSIWSGWTPYPISDIWARIVTWKLPLFQLVAQFPRPPLGFHVETATMAHLLGDPIDSVMSMLLTLAMCQSRVYEAKKTCSDVGICHSVPEYHRTWKALALIMVSYDECGEFHKANNVCNHFRALISVKSISREVRDIYEEAAGSLASDRTTKSLPVMFAEIIFIGGWIIALLKAASTEPSEINWVNVEAQSVAISAMYLWVTSAVVIGCVIGASQTEESIPRIMQHFEYDIADILGESAGRPSAQFREESAWCAKSTQRAINGGIYSWRPSKWRGIPTGIHVREYALVWFGLAATLMVGCSFLTAAILSYLVPPRGPSCRHIVESVMFALWFLSFVLEWVLEKCLRKCIFGAIFWKDTFFTLSTIAVVLVTQWGIMNRCSCWSTGGLTWVHLPQSPEVKPELMYFIRHIAPWITFMAILLQLVFCAAVAWKYWDAVRVFIQRDDGKSNFGWEARNMKRRRLSSL</sequence>
<accession>A0A9P4K647</accession>
<protein>
    <submittedName>
        <fullName evidence="2">Uncharacterized protein</fullName>
    </submittedName>
</protein>
<keyword evidence="1" id="KW-1133">Transmembrane helix</keyword>
<evidence type="ECO:0000256" key="1">
    <source>
        <dbReference type="SAM" id="Phobius"/>
    </source>
</evidence>
<dbReference type="AlphaFoldDB" id="A0A9P4K647"/>
<feature type="transmembrane region" description="Helical" evidence="1">
    <location>
        <begin position="249"/>
        <end position="271"/>
    </location>
</feature>
<feature type="transmembrane region" description="Helical" evidence="1">
    <location>
        <begin position="379"/>
        <end position="398"/>
    </location>
</feature>
<keyword evidence="3" id="KW-1185">Reference proteome</keyword>
<dbReference type="Proteomes" id="UP000800093">
    <property type="component" value="Unassembled WGS sequence"/>
</dbReference>
<keyword evidence="1" id="KW-0472">Membrane</keyword>
<feature type="transmembrane region" description="Helical" evidence="1">
    <location>
        <begin position="410"/>
        <end position="432"/>
    </location>
</feature>
<dbReference type="OrthoDB" id="3010248at2759"/>
<dbReference type="EMBL" id="ML986642">
    <property type="protein sequence ID" value="KAF2262280.1"/>
    <property type="molecule type" value="Genomic_DNA"/>
</dbReference>
<gene>
    <name evidence="2" type="ORF">CC78DRAFT_582764</name>
</gene>
<comment type="caution">
    <text evidence="2">The sequence shown here is derived from an EMBL/GenBank/DDBJ whole genome shotgun (WGS) entry which is preliminary data.</text>
</comment>
<feature type="transmembrane region" description="Helical" evidence="1">
    <location>
        <begin position="466"/>
        <end position="490"/>
    </location>
</feature>
<evidence type="ECO:0000313" key="2">
    <source>
        <dbReference type="EMBL" id="KAF2262280.1"/>
    </source>
</evidence>
<feature type="transmembrane region" description="Helical" evidence="1">
    <location>
        <begin position="211"/>
        <end position="229"/>
    </location>
</feature>
<evidence type="ECO:0000313" key="3">
    <source>
        <dbReference type="Proteomes" id="UP000800093"/>
    </source>
</evidence>
<reference evidence="3" key="1">
    <citation type="journal article" date="2020" name="Stud. Mycol.">
        <title>101 Dothideomycetes genomes: A test case for predicting lifestyles and emergence of pathogens.</title>
        <authorList>
            <person name="Haridas S."/>
            <person name="Albert R."/>
            <person name="Binder M."/>
            <person name="Bloem J."/>
            <person name="LaButti K."/>
            <person name="Salamov A."/>
            <person name="Andreopoulos B."/>
            <person name="Baker S."/>
            <person name="Barry K."/>
            <person name="Bills G."/>
            <person name="Bluhm B."/>
            <person name="Cannon C."/>
            <person name="Castanera R."/>
            <person name="Culley D."/>
            <person name="Daum C."/>
            <person name="Ezra D."/>
            <person name="Gonzalez J."/>
            <person name="Henrissat B."/>
            <person name="Kuo A."/>
            <person name="Liang C."/>
            <person name="Lipzen A."/>
            <person name="Lutzoni F."/>
            <person name="Magnuson J."/>
            <person name="Mondo S."/>
            <person name="Nolan M."/>
            <person name="Ohm R."/>
            <person name="Pangilinan J."/>
            <person name="Park H.-J."/>
            <person name="Ramirez L."/>
            <person name="Alfaro M."/>
            <person name="Sun H."/>
            <person name="Tritt A."/>
            <person name="Yoshinaga Y."/>
            <person name="Zwiers L.-H."/>
            <person name="Turgeon B."/>
            <person name="Goodwin S."/>
            <person name="Spatafora J."/>
            <person name="Crous P."/>
            <person name="Grigoriev I."/>
        </authorList>
    </citation>
    <scope>NUCLEOTIDE SEQUENCE [LARGE SCALE GENOMIC DNA]</scope>
    <source>
        <strain evidence="3">CBS 304.66</strain>
    </source>
</reference>
<feature type="transmembrane region" description="Helical" evidence="1">
    <location>
        <begin position="343"/>
        <end position="367"/>
    </location>
</feature>
<name>A0A9P4K647_9PLEO</name>
<keyword evidence="1" id="KW-0812">Transmembrane</keyword>